<dbReference type="EMBL" id="JAPWTK010000555">
    <property type="protein sequence ID" value="KAJ8938485.1"/>
    <property type="molecule type" value="Genomic_DNA"/>
</dbReference>
<dbReference type="AlphaFoldDB" id="A0AAV8XI15"/>
<feature type="compositionally biased region" description="Pro residues" evidence="1">
    <location>
        <begin position="297"/>
        <end position="309"/>
    </location>
</feature>
<feature type="non-terminal residue" evidence="2">
    <location>
        <position position="346"/>
    </location>
</feature>
<evidence type="ECO:0000313" key="3">
    <source>
        <dbReference type="Proteomes" id="UP001162162"/>
    </source>
</evidence>
<feature type="region of interest" description="Disordered" evidence="1">
    <location>
        <begin position="245"/>
        <end position="277"/>
    </location>
</feature>
<proteinExistence type="predicted"/>
<dbReference type="Proteomes" id="UP001162162">
    <property type="component" value="Unassembled WGS sequence"/>
</dbReference>
<evidence type="ECO:0000256" key="1">
    <source>
        <dbReference type="SAM" id="MobiDB-lite"/>
    </source>
</evidence>
<sequence>MILGPTKYTKEEFCQGRYLKIKTDDGKQYNFEVGRFKYLGTIFKRQPGASKEINSRITAGNRCIGALNVRKNTPRKTKTKMEEISEGRHKKTIGNWKEKAKDRKQWKKIVDQAMGQLGSVLSQILPSTGTPVLATFLSGFAAALASLFIRLEILVEMMSIGRNEASSAPGVRKFLRKVRETGMLMDNRSRPRACPVRTAERIAAVAQSSLHNNVSRTSLRRILHKDLGLFAYKLQLTQEVPTALDESRRAAASEPQDSPARLPNEGGPLGGSQGQVFYGNQLRPDQLKQAIDANLGPPIPSPSPSPSPLPTQTTQRVMIRRVTRRGFPVCNGPGTSLTGGINVLNF</sequence>
<name>A0AAV8XI15_9CUCU</name>
<comment type="caution">
    <text evidence="2">The sequence shown here is derived from an EMBL/GenBank/DDBJ whole genome shotgun (WGS) entry which is preliminary data.</text>
</comment>
<protein>
    <submittedName>
        <fullName evidence="2">Uncharacterized protein</fullName>
    </submittedName>
</protein>
<organism evidence="2 3">
    <name type="scientific">Aromia moschata</name>
    <dbReference type="NCBI Taxonomy" id="1265417"/>
    <lineage>
        <taxon>Eukaryota</taxon>
        <taxon>Metazoa</taxon>
        <taxon>Ecdysozoa</taxon>
        <taxon>Arthropoda</taxon>
        <taxon>Hexapoda</taxon>
        <taxon>Insecta</taxon>
        <taxon>Pterygota</taxon>
        <taxon>Neoptera</taxon>
        <taxon>Endopterygota</taxon>
        <taxon>Coleoptera</taxon>
        <taxon>Polyphaga</taxon>
        <taxon>Cucujiformia</taxon>
        <taxon>Chrysomeloidea</taxon>
        <taxon>Cerambycidae</taxon>
        <taxon>Cerambycinae</taxon>
        <taxon>Callichromatini</taxon>
        <taxon>Aromia</taxon>
    </lineage>
</organism>
<reference evidence="2" key="1">
    <citation type="journal article" date="2023" name="Insect Mol. Biol.">
        <title>Genome sequencing provides insights into the evolution of gene families encoding plant cell wall-degrading enzymes in longhorned beetles.</title>
        <authorList>
            <person name="Shin N.R."/>
            <person name="Okamura Y."/>
            <person name="Kirsch R."/>
            <person name="Pauchet Y."/>
        </authorList>
    </citation>
    <scope>NUCLEOTIDE SEQUENCE</scope>
    <source>
        <strain evidence="2">AMC_N1</strain>
    </source>
</reference>
<keyword evidence="3" id="KW-1185">Reference proteome</keyword>
<gene>
    <name evidence="2" type="ORF">NQ318_007121</name>
</gene>
<evidence type="ECO:0000313" key="2">
    <source>
        <dbReference type="EMBL" id="KAJ8938485.1"/>
    </source>
</evidence>
<feature type="region of interest" description="Disordered" evidence="1">
    <location>
        <begin position="292"/>
        <end position="314"/>
    </location>
</feature>
<accession>A0AAV8XI15</accession>